<evidence type="ECO:0000313" key="1">
    <source>
        <dbReference type="EMBL" id="UOQ49400.1"/>
    </source>
</evidence>
<evidence type="ECO:0000313" key="2">
    <source>
        <dbReference type="Proteomes" id="UP000831782"/>
    </source>
</evidence>
<reference evidence="1 2" key="1">
    <citation type="submission" date="2022-04" db="EMBL/GenBank/DDBJ databases">
        <title>Gracilibacillus sp. isolated from saltern.</title>
        <authorList>
            <person name="Won M."/>
            <person name="Lee C.-M."/>
            <person name="Woen H.-Y."/>
            <person name="Kwon S.-W."/>
        </authorList>
    </citation>
    <scope>NUCLEOTIDE SEQUENCE [LARGE SCALE GENOMIC DNA]</scope>
    <source>
        <strain evidence="1 2">SSWR10-1</strain>
    </source>
</reference>
<gene>
    <name evidence="1" type="ORF">MUN88_04655</name>
</gene>
<accession>A0ABY4EZL2</accession>
<dbReference type="Proteomes" id="UP000831782">
    <property type="component" value="Chromosome"/>
</dbReference>
<organism evidence="1 2">
    <name type="scientific">Gracilibacillus caseinilyticus</name>
    <dbReference type="NCBI Taxonomy" id="2932256"/>
    <lineage>
        <taxon>Bacteria</taxon>
        <taxon>Bacillati</taxon>
        <taxon>Bacillota</taxon>
        <taxon>Bacilli</taxon>
        <taxon>Bacillales</taxon>
        <taxon>Bacillaceae</taxon>
        <taxon>Gracilibacillus</taxon>
    </lineage>
</organism>
<keyword evidence="2" id="KW-1185">Reference proteome</keyword>
<dbReference type="EMBL" id="CP095072">
    <property type="protein sequence ID" value="UOQ49400.1"/>
    <property type="molecule type" value="Genomic_DNA"/>
</dbReference>
<dbReference type="RefSeq" id="WP_244721428.1">
    <property type="nucleotide sequence ID" value="NZ_CP095072.1"/>
</dbReference>
<sequence length="174" mass="20207">MGKNHYLEKLFPPKKIKDVDYILKYYFEGIEISKEDNRIKFILEDPYAPEMELIKGVYVIYKKAILELLEGKIHSIYSYEFNSPKKKNRTISDEDIEYVLEMATVVVLASENDQILTTFFIAGSGEKLNSILNLCCGYSKDLENNEFKVSLQNFIDDIEVVKQMGLLKEIIVNE</sequence>
<proteinExistence type="predicted"/>
<name>A0ABY4EZL2_9BACI</name>
<protein>
    <submittedName>
        <fullName evidence="1">Uncharacterized protein</fullName>
    </submittedName>
</protein>